<dbReference type="Gene3D" id="1.10.287.160">
    <property type="entry name" value="HR1 repeat"/>
    <property type="match status" value="1"/>
</dbReference>
<dbReference type="Proteomes" id="UP000487268">
    <property type="component" value="Unassembled WGS sequence"/>
</dbReference>
<dbReference type="AlphaFoldDB" id="A0A7K0BME8"/>
<proteinExistence type="predicted"/>
<protein>
    <recommendedName>
        <fullName evidence="4">HTH marR-type domain-containing protein</fullName>
    </recommendedName>
</protein>
<dbReference type="SUPFAM" id="SSF46785">
    <property type="entry name" value="Winged helix' DNA-binding domain"/>
    <property type="match status" value="1"/>
</dbReference>
<comment type="caution">
    <text evidence="5">The sequence shown here is derived from an EMBL/GenBank/DDBJ whole genome shotgun (WGS) entry which is preliminary data.</text>
</comment>
<evidence type="ECO:0000256" key="2">
    <source>
        <dbReference type="ARBA" id="ARBA00023125"/>
    </source>
</evidence>
<dbReference type="InterPro" id="IPR000835">
    <property type="entry name" value="HTH_MarR-typ"/>
</dbReference>
<dbReference type="Pfam" id="PF12802">
    <property type="entry name" value="MarR_2"/>
    <property type="match status" value="1"/>
</dbReference>
<evidence type="ECO:0000259" key="4">
    <source>
        <dbReference type="Pfam" id="PF12802"/>
    </source>
</evidence>
<gene>
    <name evidence="5" type="ORF">ACRB68_00670</name>
</gene>
<keyword evidence="2" id="KW-0238">DNA-binding</keyword>
<dbReference type="GO" id="GO:0003700">
    <property type="term" value="F:DNA-binding transcription factor activity"/>
    <property type="evidence" value="ECO:0007669"/>
    <property type="project" value="InterPro"/>
</dbReference>
<evidence type="ECO:0000256" key="1">
    <source>
        <dbReference type="ARBA" id="ARBA00023015"/>
    </source>
</evidence>
<dbReference type="GO" id="GO:0003677">
    <property type="term" value="F:DNA binding"/>
    <property type="evidence" value="ECO:0007669"/>
    <property type="project" value="UniProtKB-KW"/>
</dbReference>
<keyword evidence="1" id="KW-0805">Transcription regulation</keyword>
<accession>A0A7K0BME8</accession>
<feature type="domain" description="HTH marR-type" evidence="4">
    <location>
        <begin position="39"/>
        <end position="95"/>
    </location>
</feature>
<evidence type="ECO:0000313" key="6">
    <source>
        <dbReference type="Proteomes" id="UP000487268"/>
    </source>
</evidence>
<dbReference type="Gene3D" id="1.10.10.10">
    <property type="entry name" value="Winged helix-like DNA-binding domain superfamily/Winged helix DNA-binding domain"/>
    <property type="match status" value="1"/>
</dbReference>
<evidence type="ECO:0000313" key="5">
    <source>
        <dbReference type="EMBL" id="MQY02042.1"/>
    </source>
</evidence>
<dbReference type="InterPro" id="IPR052362">
    <property type="entry name" value="HTH-GbsR_regulator"/>
</dbReference>
<dbReference type="PANTHER" id="PTHR38465">
    <property type="entry name" value="HTH-TYPE TRANSCRIPTIONAL REGULATOR MJ1563-RELATED"/>
    <property type="match status" value="1"/>
</dbReference>
<name>A0A7K0BME8_9ACTN</name>
<dbReference type="InterPro" id="IPR036388">
    <property type="entry name" value="WH-like_DNA-bd_sf"/>
</dbReference>
<dbReference type="InterPro" id="IPR036390">
    <property type="entry name" value="WH_DNA-bd_sf"/>
</dbReference>
<evidence type="ECO:0000256" key="3">
    <source>
        <dbReference type="ARBA" id="ARBA00023163"/>
    </source>
</evidence>
<reference evidence="5 6" key="1">
    <citation type="submission" date="2019-10" db="EMBL/GenBank/DDBJ databases">
        <title>Actinomadura rubteroloni sp. nov. and Actinomadura macrotermitis sp. nov., isolated from the gut of fungus growing-termite Macrotermes natalensis.</title>
        <authorList>
            <person name="Benndorf R."/>
            <person name="Martin K."/>
            <person name="Kuefner M."/>
            <person name="De Beer W."/>
            <person name="Kaster A.-K."/>
            <person name="Vollmers J."/>
            <person name="Poulsen M."/>
            <person name="Beemelmanns C."/>
        </authorList>
    </citation>
    <scope>NUCLEOTIDE SEQUENCE [LARGE SCALE GENOMIC DNA]</scope>
    <source>
        <strain evidence="5 6">RB68</strain>
    </source>
</reference>
<organism evidence="5 6">
    <name type="scientific">Actinomadura macrotermitis</name>
    <dbReference type="NCBI Taxonomy" id="2585200"/>
    <lineage>
        <taxon>Bacteria</taxon>
        <taxon>Bacillati</taxon>
        <taxon>Actinomycetota</taxon>
        <taxon>Actinomycetes</taxon>
        <taxon>Streptosporangiales</taxon>
        <taxon>Thermomonosporaceae</taxon>
        <taxon>Actinomadura</taxon>
    </lineage>
</organism>
<dbReference type="EMBL" id="WEGH01000001">
    <property type="protein sequence ID" value="MQY02042.1"/>
    <property type="molecule type" value="Genomic_DNA"/>
</dbReference>
<keyword evidence="3" id="KW-0804">Transcription</keyword>
<sequence length="175" mass="19515">MRVTEPSTTGPATSGPDREAVQRFVERFALQMTDAGWQRMPARVFAALMAADSGALTAAELAEVLQVSPAAISGAVRNLTQLHMVVREREPGTRRDVFRVRDDVWQDVIVGRDRTVRVLENSLLEGARAVGPDTPAGRRLAESAEFFAFMERELLAMTERWYEYRASLRAGHRGK</sequence>
<keyword evidence="6" id="KW-1185">Reference proteome</keyword>
<dbReference type="PANTHER" id="PTHR38465:SF2">
    <property type="entry name" value="HTH-TYPE TRANSCRIPTIONAL REGULATOR MMPR5"/>
    <property type="match status" value="1"/>
</dbReference>